<accession>C4RAD5</accession>
<dbReference type="InterPro" id="IPR012337">
    <property type="entry name" value="RNaseH-like_sf"/>
</dbReference>
<feature type="domain" description="Transposase IS4-like" evidence="2">
    <location>
        <begin position="16"/>
        <end position="143"/>
    </location>
</feature>
<dbReference type="PANTHER" id="PTHR30007">
    <property type="entry name" value="PHP DOMAIN PROTEIN"/>
    <property type="match status" value="1"/>
</dbReference>
<evidence type="ECO:0000313" key="3">
    <source>
        <dbReference type="EMBL" id="CAV30780.1"/>
    </source>
</evidence>
<dbReference type="GO" id="GO:0003677">
    <property type="term" value="F:DNA binding"/>
    <property type="evidence" value="ECO:0007669"/>
    <property type="project" value="InterPro"/>
</dbReference>
<proteinExistence type="predicted"/>
<protein>
    <submittedName>
        <fullName evidence="3">Transposase, IS4</fullName>
    </submittedName>
</protein>
<dbReference type="GO" id="GO:0004803">
    <property type="term" value="F:transposase activity"/>
    <property type="evidence" value="ECO:0007669"/>
    <property type="project" value="InterPro"/>
</dbReference>
<dbReference type="EMBL" id="FP102531">
    <property type="protein sequence ID" value="CAV30780.1"/>
    <property type="molecule type" value="Genomic_DNA"/>
</dbReference>
<dbReference type="PANTHER" id="PTHR30007:SF1">
    <property type="entry name" value="BLR1914 PROTEIN"/>
    <property type="match status" value="1"/>
</dbReference>
<dbReference type="Pfam" id="PF01609">
    <property type="entry name" value="DDE_Tnp_1"/>
    <property type="match status" value="1"/>
</dbReference>
<evidence type="ECO:0000256" key="1">
    <source>
        <dbReference type="SAM" id="MobiDB-lite"/>
    </source>
</evidence>
<dbReference type="AlphaFoldDB" id="C4RAD5"/>
<reference evidence="3" key="1">
    <citation type="journal article" date="2009" name="Environ. Microbiol.">
        <title>Comparative analysis of magnetosome gene clusters in magnetotactic bacteria provides further evidence for horizontal gene transfer.</title>
        <authorList>
            <person name="Jogler C."/>
            <person name="Kube M."/>
            <person name="Schubbe S."/>
            <person name="Ullrich S."/>
            <person name="Teeling H."/>
            <person name="Bazylinski D.A."/>
            <person name="Reinhardt R."/>
            <person name="Schuler D."/>
        </authorList>
    </citation>
    <scope>NUCLEOTIDE SEQUENCE</scope>
    <source>
        <strain evidence="3">Type strain: MV-1</strain>
    </source>
</reference>
<dbReference type="InterPro" id="IPR002559">
    <property type="entry name" value="Transposase_11"/>
</dbReference>
<evidence type="ECO:0000259" key="2">
    <source>
        <dbReference type="Pfam" id="PF01609"/>
    </source>
</evidence>
<gene>
    <name evidence="3" type="ORF">mv1g00033</name>
</gene>
<dbReference type="GO" id="GO:0006313">
    <property type="term" value="P:DNA transposition"/>
    <property type="evidence" value="ECO:0007669"/>
    <property type="project" value="InterPro"/>
</dbReference>
<name>C4RAD5_9PROT</name>
<sequence>MRWRRKRGASAQAIGRTKGGRNTKVHAISDEQCRPLAFYLTPGHVHDIKGAVMLGASLPNTRYLLADKAYDADHWRDYLKSQRILPVIPNKSNRKQPHPFNKARYKGRNVIERMFGRLKDFRRIATRYDKNAENFLAALCLAALICYWI</sequence>
<dbReference type="SUPFAM" id="SSF53098">
    <property type="entry name" value="Ribonuclease H-like"/>
    <property type="match status" value="1"/>
</dbReference>
<dbReference type="NCBIfam" id="NF033580">
    <property type="entry name" value="transpos_IS5_3"/>
    <property type="match status" value="1"/>
</dbReference>
<feature type="region of interest" description="Disordered" evidence="1">
    <location>
        <begin position="1"/>
        <end position="23"/>
    </location>
</feature>
<organism evidence="3">
    <name type="scientific">Magnetovibrio blakemorei</name>
    <dbReference type="NCBI Taxonomy" id="28181"/>
    <lineage>
        <taxon>Bacteria</taxon>
        <taxon>Pseudomonadati</taxon>
        <taxon>Pseudomonadota</taxon>
        <taxon>Alphaproteobacteria</taxon>
        <taxon>Rhodospirillales</taxon>
        <taxon>Magnetovibrionaceae</taxon>
        <taxon>Magnetovibrio</taxon>
    </lineage>
</organism>